<keyword evidence="1" id="KW-0805">Transcription regulation</keyword>
<dbReference type="CDD" id="cd06170">
    <property type="entry name" value="LuxR_C_like"/>
    <property type="match status" value="1"/>
</dbReference>
<dbReference type="AlphaFoldDB" id="A0A1H3T9E2"/>
<dbReference type="EMBL" id="FNQB01000003">
    <property type="protein sequence ID" value="SDZ46846.1"/>
    <property type="molecule type" value="Genomic_DNA"/>
</dbReference>
<dbReference type="PANTHER" id="PTHR44688">
    <property type="entry name" value="DNA-BINDING TRANSCRIPTIONAL ACTIVATOR DEVR_DOSR"/>
    <property type="match status" value="1"/>
</dbReference>
<evidence type="ECO:0000313" key="6">
    <source>
        <dbReference type="Proteomes" id="UP000199632"/>
    </source>
</evidence>
<dbReference type="SUPFAM" id="SSF52172">
    <property type="entry name" value="CheY-like"/>
    <property type="match status" value="1"/>
</dbReference>
<dbReference type="Gene3D" id="3.40.50.2300">
    <property type="match status" value="1"/>
</dbReference>
<evidence type="ECO:0000256" key="1">
    <source>
        <dbReference type="ARBA" id="ARBA00023015"/>
    </source>
</evidence>
<protein>
    <submittedName>
        <fullName evidence="5">DNA-binding response regulator, NarL/FixJ family, contains REC and HTH domains</fullName>
    </submittedName>
</protein>
<feature type="domain" description="HTH luxR-type" evidence="4">
    <location>
        <begin position="136"/>
        <end position="201"/>
    </location>
</feature>
<accession>A0A1H3T9E2</accession>
<reference evidence="6" key="1">
    <citation type="submission" date="2016-10" db="EMBL/GenBank/DDBJ databases">
        <authorList>
            <person name="Varghese N."/>
            <person name="Submissions S."/>
        </authorList>
    </citation>
    <scope>NUCLEOTIDE SEQUENCE [LARGE SCALE GENOMIC DNA]</scope>
    <source>
        <strain evidence="6">DSM 44718</strain>
    </source>
</reference>
<evidence type="ECO:0000256" key="3">
    <source>
        <dbReference type="ARBA" id="ARBA00023163"/>
    </source>
</evidence>
<evidence type="ECO:0000256" key="2">
    <source>
        <dbReference type="ARBA" id="ARBA00023125"/>
    </source>
</evidence>
<dbReference type="OrthoDB" id="3176919at2"/>
<dbReference type="InterPro" id="IPR000792">
    <property type="entry name" value="Tscrpt_reg_LuxR_C"/>
</dbReference>
<dbReference type="Proteomes" id="UP000199632">
    <property type="component" value="Unassembled WGS sequence"/>
</dbReference>
<evidence type="ECO:0000259" key="4">
    <source>
        <dbReference type="PROSITE" id="PS50043"/>
    </source>
</evidence>
<sequence>MIRIDLMVCSPIFLVGLAETVNNAGIKVLAVHTSPDQDPSWLADAVLIDVDTVDDVSQITRVATCTSVLVLDNEPVADTAYLRAGAAGVISKRESAERLVDAVRAVTSGSYVLPGDGGAALVTERPAVDRPVVERPEPSRPPLSEREEQVLRQIARGLTHGQIATRLGISPHTVDTYVKRIRAKLGVGNKAELTRAALLGRLVPDRPQDGPVDSIGWSAA</sequence>
<dbReference type="InterPro" id="IPR016032">
    <property type="entry name" value="Sig_transdc_resp-reg_C-effctor"/>
</dbReference>
<dbReference type="SMART" id="SM00421">
    <property type="entry name" value="HTH_LUXR"/>
    <property type="match status" value="1"/>
</dbReference>
<dbReference type="InterPro" id="IPR011006">
    <property type="entry name" value="CheY-like_superfamily"/>
</dbReference>
<dbReference type="Pfam" id="PF00196">
    <property type="entry name" value="GerE"/>
    <property type="match status" value="1"/>
</dbReference>
<dbReference type="STRING" id="137265.SAMN05421684_5372"/>
<proteinExistence type="predicted"/>
<dbReference type="PROSITE" id="PS50043">
    <property type="entry name" value="HTH_LUXR_2"/>
    <property type="match status" value="1"/>
</dbReference>
<name>A0A1H3T9E2_9ACTN</name>
<gene>
    <name evidence="5" type="ORF">SAMN05421684_5372</name>
</gene>
<keyword evidence="6" id="KW-1185">Reference proteome</keyword>
<dbReference type="GO" id="GO:0003677">
    <property type="term" value="F:DNA binding"/>
    <property type="evidence" value="ECO:0007669"/>
    <property type="project" value="UniProtKB-KW"/>
</dbReference>
<dbReference type="RefSeq" id="WP_090798712.1">
    <property type="nucleotide sequence ID" value="NZ_BOND01000003.1"/>
</dbReference>
<dbReference type="PANTHER" id="PTHR44688:SF16">
    <property type="entry name" value="DNA-BINDING TRANSCRIPTIONAL ACTIVATOR DEVR_DOSR"/>
    <property type="match status" value="1"/>
</dbReference>
<keyword evidence="2 5" id="KW-0238">DNA-binding</keyword>
<dbReference type="PRINTS" id="PR00038">
    <property type="entry name" value="HTHLUXR"/>
</dbReference>
<dbReference type="SUPFAM" id="SSF46894">
    <property type="entry name" value="C-terminal effector domain of the bipartite response regulators"/>
    <property type="match status" value="1"/>
</dbReference>
<organism evidence="5 6">
    <name type="scientific">Asanoa ishikariensis</name>
    <dbReference type="NCBI Taxonomy" id="137265"/>
    <lineage>
        <taxon>Bacteria</taxon>
        <taxon>Bacillati</taxon>
        <taxon>Actinomycetota</taxon>
        <taxon>Actinomycetes</taxon>
        <taxon>Micromonosporales</taxon>
        <taxon>Micromonosporaceae</taxon>
        <taxon>Asanoa</taxon>
    </lineage>
</organism>
<keyword evidence="3" id="KW-0804">Transcription</keyword>
<dbReference type="GO" id="GO:0006355">
    <property type="term" value="P:regulation of DNA-templated transcription"/>
    <property type="evidence" value="ECO:0007669"/>
    <property type="project" value="InterPro"/>
</dbReference>
<evidence type="ECO:0000313" key="5">
    <source>
        <dbReference type="EMBL" id="SDZ46846.1"/>
    </source>
</evidence>